<comment type="similarity">
    <text evidence="1">Belongs to the 'phage' integrase family.</text>
</comment>
<dbReference type="RefSeq" id="WP_132776680.1">
    <property type="nucleotide sequence ID" value="NZ_SMBZ01000004.1"/>
</dbReference>
<reference evidence="5 6" key="1">
    <citation type="submission" date="2019-03" db="EMBL/GenBank/DDBJ databases">
        <title>Genomic Encyclopedia of Type Strains, Phase IV (KMG-IV): sequencing the most valuable type-strain genomes for metagenomic binning, comparative biology and taxonomic classification.</title>
        <authorList>
            <person name="Goeker M."/>
        </authorList>
    </citation>
    <scope>NUCLEOTIDE SEQUENCE [LARGE SCALE GENOMIC DNA]</scope>
    <source>
        <strain evidence="5 6">DSM 22362</strain>
    </source>
</reference>
<organism evidence="5 6">
    <name type="scientific">Sphingobacterium alimentarium</name>
    <dbReference type="NCBI Taxonomy" id="797292"/>
    <lineage>
        <taxon>Bacteria</taxon>
        <taxon>Pseudomonadati</taxon>
        <taxon>Bacteroidota</taxon>
        <taxon>Sphingobacteriia</taxon>
        <taxon>Sphingobacteriales</taxon>
        <taxon>Sphingobacteriaceae</taxon>
        <taxon>Sphingobacterium</taxon>
    </lineage>
</organism>
<dbReference type="GO" id="GO:0003677">
    <property type="term" value="F:DNA binding"/>
    <property type="evidence" value="ECO:0007669"/>
    <property type="project" value="UniProtKB-KW"/>
</dbReference>
<protein>
    <submittedName>
        <fullName evidence="5">Site-specific recombinase XerD</fullName>
    </submittedName>
</protein>
<evidence type="ECO:0000256" key="2">
    <source>
        <dbReference type="ARBA" id="ARBA00023125"/>
    </source>
</evidence>
<keyword evidence="6" id="KW-1185">Reference proteome</keyword>
<keyword evidence="2" id="KW-0238">DNA-binding</keyword>
<dbReference type="PANTHER" id="PTHR30349:SF41">
    <property type="entry name" value="INTEGRASE_RECOMBINASE PROTEIN MJ0367-RELATED"/>
    <property type="match status" value="1"/>
</dbReference>
<dbReference type="Proteomes" id="UP000295197">
    <property type="component" value="Unassembled WGS sequence"/>
</dbReference>
<dbReference type="GO" id="GO:0015074">
    <property type="term" value="P:DNA integration"/>
    <property type="evidence" value="ECO:0007669"/>
    <property type="project" value="InterPro"/>
</dbReference>
<evidence type="ECO:0000256" key="3">
    <source>
        <dbReference type="ARBA" id="ARBA00023172"/>
    </source>
</evidence>
<dbReference type="OrthoDB" id="9766545at2"/>
<dbReference type="PROSITE" id="PS51898">
    <property type="entry name" value="TYR_RECOMBINASE"/>
    <property type="match status" value="1"/>
</dbReference>
<evidence type="ECO:0000313" key="6">
    <source>
        <dbReference type="Proteomes" id="UP000295197"/>
    </source>
</evidence>
<dbReference type="InterPro" id="IPR050090">
    <property type="entry name" value="Tyrosine_recombinase_XerCD"/>
</dbReference>
<dbReference type="GO" id="GO:0006310">
    <property type="term" value="P:DNA recombination"/>
    <property type="evidence" value="ECO:0007669"/>
    <property type="project" value="UniProtKB-KW"/>
</dbReference>
<comment type="caution">
    <text evidence="5">The sequence shown here is derived from an EMBL/GenBank/DDBJ whole genome shotgun (WGS) entry which is preliminary data.</text>
</comment>
<dbReference type="InterPro" id="IPR002104">
    <property type="entry name" value="Integrase_catalytic"/>
</dbReference>
<dbReference type="InterPro" id="IPR011010">
    <property type="entry name" value="DNA_brk_join_enz"/>
</dbReference>
<evidence type="ECO:0000256" key="1">
    <source>
        <dbReference type="ARBA" id="ARBA00008857"/>
    </source>
</evidence>
<keyword evidence="3" id="KW-0233">DNA recombination</keyword>
<dbReference type="InterPro" id="IPR013762">
    <property type="entry name" value="Integrase-like_cat_sf"/>
</dbReference>
<evidence type="ECO:0000313" key="5">
    <source>
        <dbReference type="EMBL" id="TCV19585.1"/>
    </source>
</evidence>
<dbReference type="Pfam" id="PF00589">
    <property type="entry name" value="Phage_integrase"/>
    <property type="match status" value="1"/>
</dbReference>
<name>A0A4R3W0L4_9SPHI</name>
<accession>A0A4R3W0L4</accession>
<dbReference type="AlphaFoldDB" id="A0A4R3W0L4"/>
<dbReference type="Gene3D" id="1.10.443.10">
    <property type="entry name" value="Intergrase catalytic core"/>
    <property type="match status" value="1"/>
</dbReference>
<dbReference type="EMBL" id="SMBZ01000004">
    <property type="protein sequence ID" value="TCV19585.1"/>
    <property type="molecule type" value="Genomic_DNA"/>
</dbReference>
<feature type="domain" description="Tyr recombinase" evidence="4">
    <location>
        <begin position="104"/>
        <end position="318"/>
    </location>
</feature>
<gene>
    <name evidence="5" type="ORF">EDC17_1004107</name>
</gene>
<dbReference type="PANTHER" id="PTHR30349">
    <property type="entry name" value="PHAGE INTEGRASE-RELATED"/>
    <property type="match status" value="1"/>
</dbReference>
<proteinExistence type="inferred from homology"/>
<sequence length="330" mass="37894">MNRIYYSHYGPYIVKFIALKNSLGYKYNDAGNALMLLDGLALKENIAEVPITKDLADKYAEKRPNESEKTRYNRIQILGQFAQFLCDLGLRSYIPKLPKLSRTFIPYIFSQNEIRRIFAVCDGLSPSCRNRNSGVFQIPFLIRLLYGTGIRISEALYLSCNDVNHTEKYLVLRKTKNGKDRIVPISDSLYEVCKNYLTYRALFPGANKTERIFMLPDGSSLSIYTSYKWFRKIIWWAGISHGGRGKGPRLHDLRHTFSVHSLATMAKDGLDLYHSMPLLSTYLGHQSLEATDDYVRLTAEIYPDLIKKSSDLFASVFPMLYLNKDDNEAD</sequence>
<evidence type="ECO:0000259" key="4">
    <source>
        <dbReference type="PROSITE" id="PS51898"/>
    </source>
</evidence>
<dbReference type="SUPFAM" id="SSF56349">
    <property type="entry name" value="DNA breaking-rejoining enzymes"/>
    <property type="match status" value="1"/>
</dbReference>